<evidence type="ECO:0000259" key="2">
    <source>
        <dbReference type="PROSITE" id="PS51819"/>
    </source>
</evidence>
<dbReference type="Gene3D" id="3.10.180.10">
    <property type="entry name" value="2,3-Dihydroxybiphenyl 1,2-Dioxygenase, domain 1"/>
    <property type="match status" value="1"/>
</dbReference>
<gene>
    <name evidence="3" type="ORF">NA57DRAFT_74773</name>
</gene>
<dbReference type="OrthoDB" id="16820at2759"/>
<name>A0A9P4IJG1_9PEZI</name>
<dbReference type="GO" id="GO:0004493">
    <property type="term" value="F:methylmalonyl-CoA epimerase activity"/>
    <property type="evidence" value="ECO:0007669"/>
    <property type="project" value="TreeGrafter"/>
</dbReference>
<dbReference type="SUPFAM" id="SSF54593">
    <property type="entry name" value="Glyoxalase/Bleomycin resistance protein/Dihydroxybiphenyl dioxygenase"/>
    <property type="match status" value="1"/>
</dbReference>
<dbReference type="Proteomes" id="UP000799772">
    <property type="component" value="Unassembled WGS sequence"/>
</dbReference>
<evidence type="ECO:0000313" key="3">
    <source>
        <dbReference type="EMBL" id="KAF2099271.1"/>
    </source>
</evidence>
<dbReference type="InterPro" id="IPR004360">
    <property type="entry name" value="Glyas_Fos-R_dOase_dom"/>
</dbReference>
<dbReference type="InterPro" id="IPR037523">
    <property type="entry name" value="VOC_core"/>
</dbReference>
<keyword evidence="1" id="KW-0479">Metal-binding</keyword>
<evidence type="ECO:0000256" key="1">
    <source>
        <dbReference type="ARBA" id="ARBA00022723"/>
    </source>
</evidence>
<keyword evidence="3" id="KW-0223">Dioxygenase</keyword>
<dbReference type="GO" id="GO:0046491">
    <property type="term" value="P:L-methylmalonyl-CoA metabolic process"/>
    <property type="evidence" value="ECO:0007669"/>
    <property type="project" value="TreeGrafter"/>
</dbReference>
<reference evidence="3" key="1">
    <citation type="journal article" date="2020" name="Stud. Mycol.">
        <title>101 Dothideomycetes genomes: a test case for predicting lifestyles and emergence of pathogens.</title>
        <authorList>
            <person name="Haridas S."/>
            <person name="Albert R."/>
            <person name="Binder M."/>
            <person name="Bloem J."/>
            <person name="Labutti K."/>
            <person name="Salamov A."/>
            <person name="Andreopoulos B."/>
            <person name="Baker S."/>
            <person name="Barry K."/>
            <person name="Bills G."/>
            <person name="Bluhm B."/>
            <person name="Cannon C."/>
            <person name="Castanera R."/>
            <person name="Culley D."/>
            <person name="Daum C."/>
            <person name="Ezra D."/>
            <person name="Gonzalez J."/>
            <person name="Henrissat B."/>
            <person name="Kuo A."/>
            <person name="Liang C."/>
            <person name="Lipzen A."/>
            <person name="Lutzoni F."/>
            <person name="Magnuson J."/>
            <person name="Mondo S."/>
            <person name="Nolan M."/>
            <person name="Ohm R."/>
            <person name="Pangilinan J."/>
            <person name="Park H.-J."/>
            <person name="Ramirez L."/>
            <person name="Alfaro M."/>
            <person name="Sun H."/>
            <person name="Tritt A."/>
            <person name="Yoshinaga Y."/>
            <person name="Zwiers L.-H."/>
            <person name="Turgeon B."/>
            <person name="Goodwin S."/>
            <person name="Spatafora J."/>
            <person name="Crous P."/>
            <person name="Grigoriev I."/>
        </authorList>
    </citation>
    <scope>NUCLEOTIDE SEQUENCE</scope>
    <source>
        <strain evidence="3">CBS 133067</strain>
    </source>
</reference>
<dbReference type="PANTHER" id="PTHR43048">
    <property type="entry name" value="METHYLMALONYL-COA EPIMERASE"/>
    <property type="match status" value="1"/>
</dbReference>
<dbReference type="InterPro" id="IPR051785">
    <property type="entry name" value="MMCE/EMCE_epimerase"/>
</dbReference>
<dbReference type="InterPro" id="IPR029068">
    <property type="entry name" value="Glyas_Bleomycin-R_OHBP_Dase"/>
</dbReference>
<dbReference type="GO" id="GO:0046872">
    <property type="term" value="F:metal ion binding"/>
    <property type="evidence" value="ECO:0007669"/>
    <property type="project" value="UniProtKB-KW"/>
</dbReference>
<proteinExistence type="predicted"/>
<protein>
    <submittedName>
        <fullName evidence="3">Glyoxalase/Bleomycin resistance protein/Dihydroxybiphenyl dioxygenase</fullName>
    </submittedName>
</protein>
<dbReference type="PANTHER" id="PTHR43048:SF6">
    <property type="entry name" value="BLR8189 PROTEIN"/>
    <property type="match status" value="1"/>
</dbReference>
<evidence type="ECO:0000313" key="4">
    <source>
        <dbReference type="Proteomes" id="UP000799772"/>
    </source>
</evidence>
<organism evidence="3 4">
    <name type="scientific">Rhizodiscina lignyota</name>
    <dbReference type="NCBI Taxonomy" id="1504668"/>
    <lineage>
        <taxon>Eukaryota</taxon>
        <taxon>Fungi</taxon>
        <taxon>Dikarya</taxon>
        <taxon>Ascomycota</taxon>
        <taxon>Pezizomycotina</taxon>
        <taxon>Dothideomycetes</taxon>
        <taxon>Pleosporomycetidae</taxon>
        <taxon>Aulographales</taxon>
        <taxon>Rhizodiscinaceae</taxon>
        <taxon>Rhizodiscina</taxon>
    </lineage>
</organism>
<dbReference type="AlphaFoldDB" id="A0A9P4IJG1"/>
<keyword evidence="3" id="KW-0560">Oxidoreductase</keyword>
<dbReference type="EMBL" id="ML978125">
    <property type="protein sequence ID" value="KAF2099271.1"/>
    <property type="molecule type" value="Genomic_DNA"/>
</dbReference>
<dbReference type="PROSITE" id="PS51819">
    <property type="entry name" value="VOC"/>
    <property type="match status" value="1"/>
</dbReference>
<feature type="domain" description="VOC" evidence="2">
    <location>
        <begin position="11"/>
        <end position="153"/>
    </location>
</feature>
<keyword evidence="4" id="KW-1185">Reference proteome</keyword>
<comment type="caution">
    <text evidence="3">The sequence shown here is derived from an EMBL/GenBank/DDBJ whole genome shotgun (WGS) entry which is preliminary data.</text>
</comment>
<dbReference type="GO" id="GO:0051213">
    <property type="term" value="F:dioxygenase activity"/>
    <property type="evidence" value="ECO:0007669"/>
    <property type="project" value="UniProtKB-KW"/>
</dbReference>
<dbReference type="Pfam" id="PF00903">
    <property type="entry name" value="Glyoxalase"/>
    <property type="match status" value="1"/>
</dbReference>
<sequence length="155" mass="17444">MTAVHKNENFVFNHVAISVPNCDEACNFYMEVFGFRRIRSDRATDRAETPDAPIFKIYNNKLHKVKTAWLACGNSVGFEVFEFSDPPYKQPEPFDYARGGFFHIAITVSDPDAIAAKATKLGGKQIGETVSMYGEKALYLQDPWGNGMNLRPLKD</sequence>
<accession>A0A9P4IJG1</accession>